<reference evidence="1 2" key="1">
    <citation type="submission" date="2021-07" db="EMBL/GenBank/DDBJ databases">
        <authorList>
            <person name="Palmer J.M."/>
        </authorList>
    </citation>
    <scope>NUCLEOTIDE SEQUENCE [LARGE SCALE GENOMIC DNA]</scope>
    <source>
        <strain evidence="1 2">AT_MEX2019</strain>
        <tissue evidence="1">Muscle</tissue>
    </source>
</reference>
<dbReference type="Proteomes" id="UP001345963">
    <property type="component" value="Unassembled WGS sequence"/>
</dbReference>
<evidence type="ECO:0000313" key="1">
    <source>
        <dbReference type="EMBL" id="MED6233491.1"/>
    </source>
</evidence>
<organism evidence="1 2">
    <name type="scientific">Ataeniobius toweri</name>
    <dbReference type="NCBI Taxonomy" id="208326"/>
    <lineage>
        <taxon>Eukaryota</taxon>
        <taxon>Metazoa</taxon>
        <taxon>Chordata</taxon>
        <taxon>Craniata</taxon>
        <taxon>Vertebrata</taxon>
        <taxon>Euteleostomi</taxon>
        <taxon>Actinopterygii</taxon>
        <taxon>Neopterygii</taxon>
        <taxon>Teleostei</taxon>
        <taxon>Neoteleostei</taxon>
        <taxon>Acanthomorphata</taxon>
        <taxon>Ovalentaria</taxon>
        <taxon>Atherinomorphae</taxon>
        <taxon>Cyprinodontiformes</taxon>
        <taxon>Goodeidae</taxon>
        <taxon>Ataeniobius</taxon>
    </lineage>
</organism>
<proteinExistence type="predicted"/>
<name>A0ABU7A6L7_9TELE</name>
<sequence>MRRCWGSRRRNIAGGEPYILSRGVRRGWDRSAIWLLFSTERWRAEVLNRRRSSDVTGSINRLRWRVSWPFPACLTGQCNGGAYLERQKLAGELLLHKAIPGRA</sequence>
<gene>
    <name evidence="1" type="ORF">ATANTOWER_012504</name>
</gene>
<comment type="caution">
    <text evidence="1">The sequence shown here is derived from an EMBL/GenBank/DDBJ whole genome shotgun (WGS) entry which is preliminary data.</text>
</comment>
<dbReference type="EMBL" id="JAHUTI010002658">
    <property type="protein sequence ID" value="MED6233491.1"/>
    <property type="molecule type" value="Genomic_DNA"/>
</dbReference>
<evidence type="ECO:0000313" key="2">
    <source>
        <dbReference type="Proteomes" id="UP001345963"/>
    </source>
</evidence>
<accession>A0ABU7A6L7</accession>
<protein>
    <submittedName>
        <fullName evidence="1">Uncharacterized protein</fullName>
    </submittedName>
</protein>
<keyword evidence="2" id="KW-1185">Reference proteome</keyword>